<dbReference type="SUPFAM" id="SSF54427">
    <property type="entry name" value="NTF2-like"/>
    <property type="match status" value="1"/>
</dbReference>
<dbReference type="OrthoDB" id="4463786at2"/>
<dbReference type="InterPro" id="IPR032710">
    <property type="entry name" value="NTF2-like_dom_sf"/>
</dbReference>
<proteinExistence type="predicted"/>
<evidence type="ECO:0008006" key="3">
    <source>
        <dbReference type="Google" id="ProtNLM"/>
    </source>
</evidence>
<dbReference type="RefSeq" id="WP_110315680.1">
    <property type="nucleotide sequence ID" value="NZ_QJJU01000004.1"/>
</dbReference>
<name>A0A318HK96_9MYCO</name>
<reference evidence="2" key="1">
    <citation type="submission" date="2018-05" db="EMBL/GenBank/DDBJ databases">
        <authorList>
            <person name="Deangelis K."/>
            <person name="Huntemann M."/>
            <person name="Clum A."/>
            <person name="Pillay M."/>
            <person name="Palaniappan K."/>
            <person name="Varghese N."/>
            <person name="Mikhailova N."/>
            <person name="Stamatis D."/>
            <person name="Reddy T."/>
            <person name="Daum C."/>
            <person name="Shapiro N."/>
            <person name="Ivanova N."/>
            <person name="Kyrpides N."/>
            <person name="Woyke T."/>
        </authorList>
    </citation>
    <scope>NUCLEOTIDE SEQUENCE [LARGE SCALE GENOMIC DNA]</scope>
    <source>
        <strain evidence="2">GAS496</strain>
    </source>
</reference>
<evidence type="ECO:0000313" key="1">
    <source>
        <dbReference type="EMBL" id="PXX10451.1"/>
    </source>
</evidence>
<organism evidence="1 2">
    <name type="scientific">Mycolicibacterium moriokaense</name>
    <dbReference type="NCBI Taxonomy" id="39691"/>
    <lineage>
        <taxon>Bacteria</taxon>
        <taxon>Bacillati</taxon>
        <taxon>Actinomycetota</taxon>
        <taxon>Actinomycetes</taxon>
        <taxon>Mycobacteriales</taxon>
        <taxon>Mycobacteriaceae</taxon>
        <taxon>Mycolicibacterium</taxon>
    </lineage>
</organism>
<gene>
    <name evidence="1" type="ORF">C8E89_104249</name>
</gene>
<dbReference type="EMBL" id="QJJU01000004">
    <property type="protein sequence ID" value="PXX10451.1"/>
    <property type="molecule type" value="Genomic_DNA"/>
</dbReference>
<protein>
    <recommendedName>
        <fullName evidence="3">Polyketide cyclase</fullName>
    </recommendedName>
</protein>
<keyword evidence="2" id="KW-1185">Reference proteome</keyword>
<reference evidence="1 2" key="2">
    <citation type="submission" date="2018-06" db="EMBL/GenBank/DDBJ databases">
        <title>Sequencing of bacterial isolates from soil warming experiment in Harvard Forest, Massachusetts, USA.</title>
        <authorList>
            <person name="Deangelis K.PhD."/>
        </authorList>
    </citation>
    <scope>NUCLEOTIDE SEQUENCE [LARGE SCALE GENOMIC DNA]</scope>
    <source>
        <strain evidence="1 2">GAS496</strain>
    </source>
</reference>
<sequence length="160" mass="17726">MSKDITLSEVQEFIAGFWYHYDQGHFEELALRIGDEMEYLSRSESGECPFEDLLKAELRGGAETVAWLTQHRNENPYPLRHHATNIFRTGIDGPVTNVRFYLFVNQVTNAVPFAVSSGVVDVGVRRSAEGLVFTSMNVILDADDSVPFAEYSSASAAAGS</sequence>
<evidence type="ECO:0000313" key="2">
    <source>
        <dbReference type="Proteomes" id="UP000247781"/>
    </source>
</evidence>
<dbReference type="AlphaFoldDB" id="A0A318HK96"/>
<accession>A0A318HK96</accession>
<dbReference type="Proteomes" id="UP000247781">
    <property type="component" value="Unassembled WGS sequence"/>
</dbReference>
<dbReference type="Gene3D" id="3.10.450.50">
    <property type="match status" value="1"/>
</dbReference>
<comment type="caution">
    <text evidence="1">The sequence shown here is derived from an EMBL/GenBank/DDBJ whole genome shotgun (WGS) entry which is preliminary data.</text>
</comment>